<proteinExistence type="predicted"/>
<feature type="coiled-coil region" evidence="1">
    <location>
        <begin position="94"/>
        <end position="121"/>
    </location>
</feature>
<dbReference type="EMBL" id="JABFTP020000103">
    <property type="protein sequence ID" value="KAL3277096.1"/>
    <property type="molecule type" value="Genomic_DNA"/>
</dbReference>
<dbReference type="Proteomes" id="UP001516400">
    <property type="component" value="Unassembled WGS sequence"/>
</dbReference>
<evidence type="ECO:0000256" key="1">
    <source>
        <dbReference type="SAM" id="Coils"/>
    </source>
</evidence>
<sequence>RRVFIDSYFGEAERYAEINLDRDWQMSYTSSRRMGLTPVLKTTRSTTKTDSTSSLSSNNEEEIIQKVVEKVLTSEVFMEKLISGITARLTDTLSEQVQSHVVKLKDRITTLENKIDRLDQSSRERNILVYGIPKNLSLGNE</sequence>
<evidence type="ECO:0000313" key="3">
    <source>
        <dbReference type="Proteomes" id="UP001516400"/>
    </source>
</evidence>
<gene>
    <name evidence="2" type="ORF">HHI36_012454</name>
</gene>
<comment type="caution">
    <text evidence="2">The sequence shown here is derived from an EMBL/GenBank/DDBJ whole genome shotgun (WGS) entry which is preliminary data.</text>
</comment>
<keyword evidence="1" id="KW-0175">Coiled coil</keyword>
<dbReference type="AlphaFoldDB" id="A0ABD2NEH6"/>
<accession>A0ABD2NEH6</accession>
<feature type="non-terminal residue" evidence="2">
    <location>
        <position position="1"/>
    </location>
</feature>
<evidence type="ECO:0000313" key="2">
    <source>
        <dbReference type="EMBL" id="KAL3277096.1"/>
    </source>
</evidence>
<name>A0ABD2NEH6_9CUCU</name>
<protein>
    <submittedName>
        <fullName evidence="2">Uncharacterized protein</fullName>
    </submittedName>
</protein>
<keyword evidence="3" id="KW-1185">Reference proteome</keyword>
<reference evidence="2 3" key="1">
    <citation type="journal article" date="2021" name="BMC Biol.">
        <title>Horizontally acquired antibacterial genes associated with adaptive radiation of ladybird beetles.</title>
        <authorList>
            <person name="Li H.S."/>
            <person name="Tang X.F."/>
            <person name="Huang Y.H."/>
            <person name="Xu Z.Y."/>
            <person name="Chen M.L."/>
            <person name="Du X.Y."/>
            <person name="Qiu B.Y."/>
            <person name="Chen P.T."/>
            <person name="Zhang W."/>
            <person name="Slipinski A."/>
            <person name="Escalona H.E."/>
            <person name="Waterhouse R.M."/>
            <person name="Zwick A."/>
            <person name="Pang H."/>
        </authorList>
    </citation>
    <scope>NUCLEOTIDE SEQUENCE [LARGE SCALE GENOMIC DNA]</scope>
    <source>
        <strain evidence="2">SYSU2018</strain>
    </source>
</reference>
<feature type="non-terminal residue" evidence="2">
    <location>
        <position position="141"/>
    </location>
</feature>
<organism evidence="2 3">
    <name type="scientific">Cryptolaemus montrouzieri</name>
    <dbReference type="NCBI Taxonomy" id="559131"/>
    <lineage>
        <taxon>Eukaryota</taxon>
        <taxon>Metazoa</taxon>
        <taxon>Ecdysozoa</taxon>
        <taxon>Arthropoda</taxon>
        <taxon>Hexapoda</taxon>
        <taxon>Insecta</taxon>
        <taxon>Pterygota</taxon>
        <taxon>Neoptera</taxon>
        <taxon>Endopterygota</taxon>
        <taxon>Coleoptera</taxon>
        <taxon>Polyphaga</taxon>
        <taxon>Cucujiformia</taxon>
        <taxon>Coccinelloidea</taxon>
        <taxon>Coccinellidae</taxon>
        <taxon>Scymninae</taxon>
        <taxon>Scymnini</taxon>
        <taxon>Cryptolaemus</taxon>
    </lineage>
</organism>